<accession>A0ABR9K9H4</accession>
<protein>
    <submittedName>
        <fullName evidence="3">Pyridoxine 5'-phosphate oxidase superfamily flavin-nucleotide-binding protein</fullName>
    </submittedName>
</protein>
<proteinExistence type="predicted"/>
<dbReference type="InterPro" id="IPR011576">
    <property type="entry name" value="Pyridox_Oxase_N"/>
</dbReference>
<dbReference type="Pfam" id="PF01243">
    <property type="entry name" value="PNPOx_N"/>
    <property type="match status" value="1"/>
</dbReference>
<dbReference type="EMBL" id="JADBEF010000001">
    <property type="protein sequence ID" value="MBE1558550.1"/>
    <property type="molecule type" value="Genomic_DNA"/>
</dbReference>
<dbReference type="Proteomes" id="UP000661607">
    <property type="component" value="Unassembled WGS sequence"/>
</dbReference>
<reference evidence="3 4" key="1">
    <citation type="submission" date="2020-10" db="EMBL/GenBank/DDBJ databases">
        <title>Sequencing the genomes of 1000 actinobacteria strains.</title>
        <authorList>
            <person name="Klenk H.-P."/>
        </authorList>
    </citation>
    <scope>NUCLEOTIDE SEQUENCE [LARGE SCALE GENOMIC DNA]</scope>
    <source>
        <strain evidence="3 4">DSM 43748</strain>
    </source>
</reference>
<evidence type="ECO:0000256" key="1">
    <source>
        <dbReference type="SAM" id="Coils"/>
    </source>
</evidence>
<dbReference type="InterPro" id="IPR012349">
    <property type="entry name" value="Split_barrel_FMN-bd"/>
</dbReference>
<gene>
    <name evidence="3" type="ORF">H4W81_001329</name>
</gene>
<evidence type="ECO:0000313" key="3">
    <source>
        <dbReference type="EMBL" id="MBE1558550.1"/>
    </source>
</evidence>
<feature type="domain" description="Pyridoxamine 5'-phosphate oxidase N-terminal" evidence="2">
    <location>
        <begin position="47"/>
        <end position="135"/>
    </location>
</feature>
<keyword evidence="1" id="KW-0175">Coiled coil</keyword>
<feature type="coiled-coil region" evidence="1">
    <location>
        <begin position="174"/>
        <end position="201"/>
    </location>
</feature>
<comment type="caution">
    <text evidence="3">The sequence shown here is derived from an EMBL/GenBank/DDBJ whole genome shotgun (WGS) entry which is preliminary data.</text>
</comment>
<keyword evidence="4" id="KW-1185">Reference proteome</keyword>
<dbReference type="PANTHER" id="PTHR42815">
    <property type="entry name" value="FAD-BINDING, PUTATIVE (AFU_ORTHOLOGUE AFUA_6G07600)-RELATED"/>
    <property type="match status" value="1"/>
</dbReference>
<sequence>MSSRFAQIAFTPGVQRHQLAHGSDRAYRRMTEGARGADRLGADERLFIGERDSFYLATVGETGWPYIQHRGGPPGFLRVLDEHTLGFADFRGNRQYITRGNLDHDDRVSLFLMDYVNKGRLKLFGRARVVEDDPDLIGRLAVDGYPGKVERAVLIDVEGFDWNCSQHIPELYPRDLVERALGSARDRIAALERENARLRGRQAVT</sequence>
<dbReference type="PANTHER" id="PTHR42815:SF2">
    <property type="entry name" value="FAD-BINDING, PUTATIVE (AFU_ORTHOLOGUE AFUA_6G07600)-RELATED"/>
    <property type="match status" value="1"/>
</dbReference>
<dbReference type="SUPFAM" id="SSF50475">
    <property type="entry name" value="FMN-binding split barrel"/>
    <property type="match status" value="1"/>
</dbReference>
<dbReference type="RefSeq" id="WP_192773953.1">
    <property type="nucleotide sequence ID" value="NZ_BAAASY010000003.1"/>
</dbReference>
<organism evidence="3 4">
    <name type="scientific">Nonomuraea africana</name>
    <dbReference type="NCBI Taxonomy" id="46171"/>
    <lineage>
        <taxon>Bacteria</taxon>
        <taxon>Bacillati</taxon>
        <taxon>Actinomycetota</taxon>
        <taxon>Actinomycetes</taxon>
        <taxon>Streptosporangiales</taxon>
        <taxon>Streptosporangiaceae</taxon>
        <taxon>Nonomuraea</taxon>
    </lineage>
</organism>
<evidence type="ECO:0000259" key="2">
    <source>
        <dbReference type="Pfam" id="PF01243"/>
    </source>
</evidence>
<dbReference type="Gene3D" id="2.30.110.10">
    <property type="entry name" value="Electron Transport, Fmn-binding Protein, Chain A"/>
    <property type="match status" value="1"/>
</dbReference>
<evidence type="ECO:0000313" key="4">
    <source>
        <dbReference type="Proteomes" id="UP000661607"/>
    </source>
</evidence>
<name>A0ABR9K9H4_9ACTN</name>